<evidence type="ECO:0000313" key="9">
    <source>
        <dbReference type="Proteomes" id="UP001420932"/>
    </source>
</evidence>
<dbReference type="AlphaFoldDB" id="A0AAP0ERN9"/>
<dbReference type="PANTHER" id="PTHR31422">
    <property type="entry name" value="BNAANNG28530D PROTEIN"/>
    <property type="match status" value="1"/>
</dbReference>
<sequence length="446" mass="50448">MAERNSCSVCNSGMKIVALKEALCTQQQLLQKLYIELEEEREASATAASEALSMILRLQGEKAAEKMEAVHYRRMAEEKIQHADESLMIFRELLCEKEMEIASLTSQVEGHRRKQLGIGEAQLGELCVQGMIGRSRSSPVDIIDGLSTKVVSEKENQGMAELYLKKSDEVSDRELIVPKADTQSFFDKFAVGDLCSYREQIKQLDEQLKEFSHCCSTKQETDSKKSEQANGRRLTESNFNSEGGATLREVDEINIPCIKAKEHENLSTTSGLCDIFEVPNDHENGEICQLRRNELVEDENRLKKPESIPQGRRSCCLDGESKAVKNTRQNAHQVKNKVTIRGPKALGNPKASGAASRAEVQKLHKRLAKLECERRGWKQEISDKGEEELILLKEIKQKLDTIEFDIRSSKLNKVESGIRSLNDTNCRELEERTLVSIMEETFFYSL</sequence>
<dbReference type="PROSITE" id="PS51775">
    <property type="entry name" value="GTD_BINDING"/>
    <property type="match status" value="1"/>
</dbReference>
<evidence type="ECO:0000313" key="8">
    <source>
        <dbReference type="EMBL" id="KAK9098141.1"/>
    </source>
</evidence>
<protein>
    <recommendedName>
        <fullName evidence="7">GTD-binding domain-containing protein</fullName>
    </recommendedName>
</protein>
<dbReference type="Proteomes" id="UP001420932">
    <property type="component" value="Unassembled WGS sequence"/>
</dbReference>
<keyword evidence="4" id="KW-0472">Membrane</keyword>
<keyword evidence="2" id="KW-0812">Transmembrane</keyword>
<accession>A0AAP0ERN9</accession>
<dbReference type="Pfam" id="PF04576">
    <property type="entry name" value="Zein-binding"/>
    <property type="match status" value="1"/>
</dbReference>
<comment type="caution">
    <text evidence="8">The sequence shown here is derived from an EMBL/GenBank/DDBJ whole genome shotgun (WGS) entry which is preliminary data.</text>
</comment>
<gene>
    <name evidence="8" type="ORF">Syun_025186</name>
</gene>
<dbReference type="GO" id="GO:0080115">
    <property type="term" value="F:myosin XI tail binding"/>
    <property type="evidence" value="ECO:0007669"/>
    <property type="project" value="UniProtKB-ARBA"/>
</dbReference>
<organism evidence="8 9">
    <name type="scientific">Stephania yunnanensis</name>
    <dbReference type="NCBI Taxonomy" id="152371"/>
    <lineage>
        <taxon>Eukaryota</taxon>
        <taxon>Viridiplantae</taxon>
        <taxon>Streptophyta</taxon>
        <taxon>Embryophyta</taxon>
        <taxon>Tracheophyta</taxon>
        <taxon>Spermatophyta</taxon>
        <taxon>Magnoliopsida</taxon>
        <taxon>Ranunculales</taxon>
        <taxon>Menispermaceae</taxon>
        <taxon>Menispermoideae</taxon>
        <taxon>Cissampelideae</taxon>
        <taxon>Stephania</taxon>
    </lineage>
</organism>
<evidence type="ECO:0000256" key="4">
    <source>
        <dbReference type="ARBA" id="ARBA00023136"/>
    </source>
</evidence>
<evidence type="ECO:0000256" key="2">
    <source>
        <dbReference type="ARBA" id="ARBA00022692"/>
    </source>
</evidence>
<dbReference type="PANTHER" id="PTHR31422:SF1">
    <property type="entry name" value="GTD-BINDING DOMAIN-CONTAINING PROTEIN"/>
    <property type="match status" value="1"/>
</dbReference>
<feature type="region of interest" description="Disordered" evidence="6">
    <location>
        <begin position="219"/>
        <end position="245"/>
    </location>
</feature>
<evidence type="ECO:0000256" key="1">
    <source>
        <dbReference type="ARBA" id="ARBA00004370"/>
    </source>
</evidence>
<evidence type="ECO:0000259" key="7">
    <source>
        <dbReference type="PROSITE" id="PS51775"/>
    </source>
</evidence>
<dbReference type="EMBL" id="JBBNAF010000011">
    <property type="protein sequence ID" value="KAK9098141.1"/>
    <property type="molecule type" value="Genomic_DNA"/>
</dbReference>
<reference evidence="8 9" key="1">
    <citation type="submission" date="2024-01" db="EMBL/GenBank/DDBJ databases">
        <title>Genome assemblies of Stephania.</title>
        <authorList>
            <person name="Yang L."/>
        </authorList>
    </citation>
    <scope>NUCLEOTIDE SEQUENCE [LARGE SCALE GENOMIC DNA]</scope>
    <source>
        <strain evidence="8">YNDBR</strain>
        <tissue evidence="8">Leaf</tissue>
    </source>
</reference>
<name>A0AAP0ERN9_9MAGN</name>
<dbReference type="InterPro" id="IPR007656">
    <property type="entry name" value="GTD-bd"/>
</dbReference>
<proteinExistence type="predicted"/>
<evidence type="ECO:0000256" key="5">
    <source>
        <dbReference type="SAM" id="Coils"/>
    </source>
</evidence>
<evidence type="ECO:0000256" key="3">
    <source>
        <dbReference type="ARBA" id="ARBA00022989"/>
    </source>
</evidence>
<dbReference type="GO" id="GO:0016020">
    <property type="term" value="C:membrane"/>
    <property type="evidence" value="ECO:0007669"/>
    <property type="project" value="UniProtKB-SubCell"/>
</dbReference>
<feature type="coiled-coil region" evidence="5">
    <location>
        <begin position="360"/>
        <end position="387"/>
    </location>
</feature>
<feature type="domain" description="GTD-binding" evidence="7">
    <location>
        <begin position="14"/>
        <end position="112"/>
    </location>
</feature>
<keyword evidence="3" id="KW-1133">Transmembrane helix</keyword>
<comment type="subcellular location">
    <subcellularLocation>
        <location evidence="1">Membrane</location>
    </subcellularLocation>
</comment>
<keyword evidence="5" id="KW-0175">Coiled coil</keyword>
<evidence type="ECO:0000256" key="6">
    <source>
        <dbReference type="SAM" id="MobiDB-lite"/>
    </source>
</evidence>
<keyword evidence="9" id="KW-1185">Reference proteome</keyword>